<dbReference type="SUPFAM" id="SSF50475">
    <property type="entry name" value="FMN-binding split barrel"/>
    <property type="match status" value="1"/>
</dbReference>
<dbReference type="Proteomes" id="UP001319180">
    <property type="component" value="Unassembled WGS sequence"/>
</dbReference>
<evidence type="ECO:0000313" key="2">
    <source>
        <dbReference type="EMBL" id="MBT1687616.1"/>
    </source>
</evidence>
<dbReference type="AlphaFoldDB" id="A0AAP2D938"/>
<protein>
    <submittedName>
        <fullName evidence="2">Pyridoxamine 5'-phosphate oxidase family protein</fullName>
    </submittedName>
</protein>
<reference evidence="2 3" key="1">
    <citation type="submission" date="2021-05" db="EMBL/GenBank/DDBJ databases">
        <title>A Polyphasic approach of four new species of the genus Ohtaekwangia: Ohtaekwangia histidinii sp. nov., Ohtaekwangia cretensis sp. nov., Ohtaekwangia indiensis sp. nov., Ohtaekwangia reichenbachii sp. nov. from diverse environment.</title>
        <authorList>
            <person name="Octaviana S."/>
        </authorList>
    </citation>
    <scope>NUCLEOTIDE SEQUENCE [LARGE SCALE GENOMIC DNA]</scope>
    <source>
        <strain evidence="2 3">PWU37</strain>
    </source>
</reference>
<dbReference type="Gene3D" id="2.30.110.10">
    <property type="entry name" value="Electron Transport, Fmn-binding Protein, Chain A"/>
    <property type="match status" value="1"/>
</dbReference>
<dbReference type="RefSeq" id="WP_254090847.1">
    <property type="nucleotide sequence ID" value="NZ_JAHESC010000018.1"/>
</dbReference>
<name>A0AAP2D938_9BACT</name>
<dbReference type="PANTHER" id="PTHR34818">
    <property type="entry name" value="PROTEIN BLI-3"/>
    <property type="match status" value="1"/>
</dbReference>
<organism evidence="2 3">
    <name type="scientific">Dawidia soli</name>
    <dbReference type="NCBI Taxonomy" id="2782352"/>
    <lineage>
        <taxon>Bacteria</taxon>
        <taxon>Pseudomonadati</taxon>
        <taxon>Bacteroidota</taxon>
        <taxon>Cytophagia</taxon>
        <taxon>Cytophagales</taxon>
        <taxon>Chryseotaleaceae</taxon>
        <taxon>Dawidia</taxon>
    </lineage>
</organism>
<dbReference type="InterPro" id="IPR052917">
    <property type="entry name" value="Stress-Dev_Protein"/>
</dbReference>
<dbReference type="Pfam" id="PF16242">
    <property type="entry name" value="Pyrid_ox_like"/>
    <property type="match status" value="1"/>
</dbReference>
<keyword evidence="3" id="KW-1185">Reference proteome</keyword>
<proteinExistence type="predicted"/>
<sequence length="178" mass="20152">MSSINQQQPEDNYQDLRGTDAIEKLKELSDKAKNCFFCTDLKTGAPFATRPMAIQQIDDDGTCWFLSATDSHTNEHISKDPAVQLLLKGSDFSDFLTLYGHASISQDKKKIQELWRPVFKTWFTEGEDDPRISVIRVKPMDGYYWDTKHGQIVGFAKQLIGAMVGKTLDDSIEGKLKL</sequence>
<dbReference type="PANTHER" id="PTHR34818:SF1">
    <property type="entry name" value="PROTEIN BLI-3"/>
    <property type="match status" value="1"/>
</dbReference>
<dbReference type="EMBL" id="JAHESC010000018">
    <property type="protein sequence ID" value="MBT1687616.1"/>
    <property type="molecule type" value="Genomic_DNA"/>
</dbReference>
<accession>A0AAP2D938</accession>
<evidence type="ECO:0000313" key="3">
    <source>
        <dbReference type="Proteomes" id="UP001319180"/>
    </source>
</evidence>
<evidence type="ECO:0000259" key="1">
    <source>
        <dbReference type="Pfam" id="PF16242"/>
    </source>
</evidence>
<comment type="caution">
    <text evidence="2">The sequence shown here is derived from an EMBL/GenBank/DDBJ whole genome shotgun (WGS) entry which is preliminary data.</text>
</comment>
<gene>
    <name evidence="2" type="ORF">KK078_13675</name>
</gene>
<dbReference type="InterPro" id="IPR012349">
    <property type="entry name" value="Split_barrel_FMN-bd"/>
</dbReference>
<feature type="domain" description="General stress protein FMN-binding split barrel" evidence="1">
    <location>
        <begin position="20"/>
        <end position="169"/>
    </location>
</feature>
<dbReference type="InterPro" id="IPR038725">
    <property type="entry name" value="YdaG_split_barrel_FMN-bd"/>
</dbReference>